<dbReference type="PANTHER" id="PTHR34721:SF8">
    <property type="entry name" value="ACTIVIN_RECP DOMAIN-CONTAINING PROTEIN"/>
    <property type="match status" value="1"/>
</dbReference>
<dbReference type="PANTHER" id="PTHR34721">
    <property type="entry name" value="PROTEIN CBG09734"/>
    <property type="match status" value="1"/>
</dbReference>
<protein>
    <recommendedName>
        <fullName evidence="4">ET module</fullName>
    </recommendedName>
</protein>
<gene>
    <name evidence="2" type="primary">Necator_chrIV.g14438</name>
    <name evidence="2" type="ORF">RB195_001144</name>
</gene>
<feature type="chain" id="PRO_5046694404" description="ET module" evidence="1">
    <location>
        <begin position="17"/>
        <end position="113"/>
    </location>
</feature>
<evidence type="ECO:0000313" key="2">
    <source>
        <dbReference type="EMBL" id="KAK6748346.1"/>
    </source>
</evidence>
<name>A0ABR1DFW6_NECAM</name>
<evidence type="ECO:0000256" key="1">
    <source>
        <dbReference type="SAM" id="SignalP"/>
    </source>
</evidence>
<reference evidence="2 3" key="1">
    <citation type="submission" date="2023-08" db="EMBL/GenBank/DDBJ databases">
        <title>A Necator americanus chromosomal reference genome.</title>
        <authorList>
            <person name="Ilik V."/>
            <person name="Petrzelkova K.J."/>
            <person name="Pardy F."/>
            <person name="Fuh T."/>
            <person name="Niatou-Singa F.S."/>
            <person name="Gouil Q."/>
            <person name="Baker L."/>
            <person name="Ritchie M.E."/>
            <person name="Jex A.R."/>
            <person name="Gazzola D."/>
            <person name="Li H."/>
            <person name="Toshio Fujiwara R."/>
            <person name="Zhan B."/>
            <person name="Aroian R.V."/>
            <person name="Pafco B."/>
            <person name="Schwarz E.M."/>
        </authorList>
    </citation>
    <scope>NUCLEOTIDE SEQUENCE [LARGE SCALE GENOMIC DNA]</scope>
    <source>
        <strain evidence="2 3">Aroian</strain>
        <tissue evidence="2">Whole animal</tissue>
    </source>
</reference>
<sequence length="113" mass="12279">MFGLITLFMLIPNIFAAIRCFTGQETVPGQGIPYVEVYCPNADFCFNNYVKRHHNGDDSYTITKSCGEPGKCFETGCEGPSDEKKCCCVGDLCNSAATSVTVGIVGFILAFRL</sequence>
<keyword evidence="3" id="KW-1185">Reference proteome</keyword>
<evidence type="ECO:0008006" key="4">
    <source>
        <dbReference type="Google" id="ProtNLM"/>
    </source>
</evidence>
<dbReference type="Proteomes" id="UP001303046">
    <property type="component" value="Unassembled WGS sequence"/>
</dbReference>
<dbReference type="InterPro" id="IPR045860">
    <property type="entry name" value="Snake_toxin-like_sf"/>
</dbReference>
<feature type="signal peptide" evidence="1">
    <location>
        <begin position="1"/>
        <end position="16"/>
    </location>
</feature>
<evidence type="ECO:0000313" key="3">
    <source>
        <dbReference type="Proteomes" id="UP001303046"/>
    </source>
</evidence>
<keyword evidence="1" id="KW-0732">Signal</keyword>
<proteinExistence type="predicted"/>
<accession>A0ABR1DFW6</accession>
<organism evidence="2 3">
    <name type="scientific">Necator americanus</name>
    <name type="common">Human hookworm</name>
    <dbReference type="NCBI Taxonomy" id="51031"/>
    <lineage>
        <taxon>Eukaryota</taxon>
        <taxon>Metazoa</taxon>
        <taxon>Ecdysozoa</taxon>
        <taxon>Nematoda</taxon>
        <taxon>Chromadorea</taxon>
        <taxon>Rhabditida</taxon>
        <taxon>Rhabditina</taxon>
        <taxon>Rhabditomorpha</taxon>
        <taxon>Strongyloidea</taxon>
        <taxon>Ancylostomatidae</taxon>
        <taxon>Bunostominae</taxon>
        <taxon>Necator</taxon>
    </lineage>
</organism>
<comment type="caution">
    <text evidence="2">The sequence shown here is derived from an EMBL/GenBank/DDBJ whole genome shotgun (WGS) entry which is preliminary data.</text>
</comment>
<dbReference type="SUPFAM" id="SSF57302">
    <property type="entry name" value="Snake toxin-like"/>
    <property type="match status" value="1"/>
</dbReference>
<dbReference type="EMBL" id="JAVFWL010000004">
    <property type="protein sequence ID" value="KAK6748346.1"/>
    <property type="molecule type" value="Genomic_DNA"/>
</dbReference>